<keyword evidence="2 4" id="KW-0521">NADP</keyword>
<dbReference type="FunFam" id="1.10.3730.10:FF:000001">
    <property type="entry name" value="Pyrroline-5-carboxylate reductase"/>
    <property type="match status" value="1"/>
</dbReference>
<dbReference type="InterPro" id="IPR008927">
    <property type="entry name" value="6-PGluconate_DH-like_C_sf"/>
</dbReference>
<dbReference type="Pfam" id="PF03807">
    <property type="entry name" value="F420_oxidored"/>
    <property type="match status" value="1"/>
</dbReference>
<dbReference type="InterPro" id="IPR029036">
    <property type="entry name" value="P5CR_dimer"/>
</dbReference>
<evidence type="ECO:0000256" key="5">
    <source>
        <dbReference type="NCBIfam" id="TIGR00112"/>
    </source>
</evidence>
<evidence type="ECO:0000256" key="1">
    <source>
        <dbReference type="ARBA" id="ARBA00005525"/>
    </source>
</evidence>
<keyword evidence="4" id="KW-0641">Proline biosynthesis</keyword>
<keyword evidence="4" id="KW-0963">Cytoplasm</keyword>
<dbReference type="EMBL" id="BMZO01000003">
    <property type="protein sequence ID" value="GHC67585.1"/>
    <property type="molecule type" value="Genomic_DNA"/>
</dbReference>
<dbReference type="InterPro" id="IPR036291">
    <property type="entry name" value="NAD(P)-bd_dom_sf"/>
</dbReference>
<feature type="domain" description="Pyrroline-5-carboxylate reductase catalytic N-terminal" evidence="7">
    <location>
        <begin position="5"/>
        <end position="100"/>
    </location>
</feature>
<dbReference type="NCBIfam" id="TIGR00112">
    <property type="entry name" value="proC"/>
    <property type="match status" value="1"/>
</dbReference>
<evidence type="ECO:0000313" key="9">
    <source>
        <dbReference type="EMBL" id="GHC67585.1"/>
    </source>
</evidence>
<evidence type="ECO:0000259" key="8">
    <source>
        <dbReference type="Pfam" id="PF14748"/>
    </source>
</evidence>
<accession>A0A8J3DHL7</accession>
<comment type="similarity">
    <text evidence="1 4">Belongs to the pyrroline-5-carboxylate reductase family.</text>
</comment>
<dbReference type="SUPFAM" id="SSF51735">
    <property type="entry name" value="NAD(P)-binding Rossmann-fold domains"/>
    <property type="match status" value="1"/>
</dbReference>
<dbReference type="Gene3D" id="3.40.50.720">
    <property type="entry name" value="NAD(P)-binding Rossmann-like Domain"/>
    <property type="match status" value="1"/>
</dbReference>
<evidence type="ECO:0000256" key="4">
    <source>
        <dbReference type="HAMAP-Rule" id="MF_01925"/>
    </source>
</evidence>
<proteinExistence type="inferred from homology"/>
<feature type="binding site" evidence="6">
    <location>
        <begin position="71"/>
        <end position="74"/>
    </location>
    <ligand>
        <name>NADP(+)</name>
        <dbReference type="ChEBI" id="CHEBI:58349"/>
    </ligand>
</feature>
<name>A0A8J3DHL7_9HYPH</name>
<sequence length="270" mass="28527">MSNEIILVGAGHMGYAMLEGWLGAEILKPEQVVVVEPAEALRDRVEEHGCAAVSSAADLGDDLKPQIIVLAIKPQMMNDILPDYKRFGAAETTFLSVAAGTSIATIEGHTGPSPVIRVMPNTPSAIGEGMLGVFANERVSDETMQFVDQLLVTSGDVVHVEREEQIDAITAISGSGPGYVFHFIEALTEAAKAVGFEEDTALLLAKQTIYGSACLAMESENSPTELRKQVTSPNGTTAAALAVLMEGDAMTKLVTRAVTAARDRAVELGK</sequence>
<dbReference type="GO" id="GO:0004735">
    <property type="term" value="F:pyrroline-5-carboxylate reductase activity"/>
    <property type="evidence" value="ECO:0007669"/>
    <property type="project" value="UniProtKB-UniRule"/>
</dbReference>
<feature type="domain" description="Pyrroline-5-carboxylate reductase dimerisation" evidence="8">
    <location>
        <begin position="163"/>
        <end position="268"/>
    </location>
</feature>
<reference evidence="9" key="2">
    <citation type="submission" date="2020-09" db="EMBL/GenBank/DDBJ databases">
        <authorList>
            <person name="Sun Q."/>
            <person name="Kim S."/>
        </authorList>
    </citation>
    <scope>NUCLEOTIDE SEQUENCE</scope>
    <source>
        <strain evidence="9">KCTC 42097</strain>
    </source>
</reference>
<keyword evidence="4" id="KW-0028">Amino-acid biosynthesis</keyword>
<comment type="catalytic activity">
    <reaction evidence="4">
        <text>L-proline + NAD(+) = (S)-1-pyrroline-5-carboxylate + NADH + 2 H(+)</text>
        <dbReference type="Rhea" id="RHEA:14105"/>
        <dbReference type="ChEBI" id="CHEBI:15378"/>
        <dbReference type="ChEBI" id="CHEBI:17388"/>
        <dbReference type="ChEBI" id="CHEBI:57540"/>
        <dbReference type="ChEBI" id="CHEBI:57945"/>
        <dbReference type="ChEBI" id="CHEBI:60039"/>
        <dbReference type="EC" id="1.5.1.2"/>
    </reaction>
</comment>
<dbReference type="EC" id="1.5.1.2" evidence="4 5"/>
<comment type="catalytic activity">
    <reaction evidence="4">
        <text>L-proline + NADP(+) = (S)-1-pyrroline-5-carboxylate + NADPH + 2 H(+)</text>
        <dbReference type="Rhea" id="RHEA:14109"/>
        <dbReference type="ChEBI" id="CHEBI:15378"/>
        <dbReference type="ChEBI" id="CHEBI:17388"/>
        <dbReference type="ChEBI" id="CHEBI:57783"/>
        <dbReference type="ChEBI" id="CHEBI:58349"/>
        <dbReference type="ChEBI" id="CHEBI:60039"/>
        <dbReference type="EC" id="1.5.1.2"/>
    </reaction>
</comment>
<keyword evidence="3 4" id="KW-0560">Oxidoreductase</keyword>
<dbReference type="InterPro" id="IPR000304">
    <property type="entry name" value="Pyrroline-COOH_reductase"/>
</dbReference>
<dbReference type="PIRSF" id="PIRSF000193">
    <property type="entry name" value="Pyrrol-5-carb_rd"/>
    <property type="match status" value="1"/>
</dbReference>
<reference evidence="9" key="1">
    <citation type="journal article" date="2014" name="Int. J. Syst. Evol. Microbiol.">
        <title>Complete genome sequence of Corynebacterium casei LMG S-19264T (=DSM 44701T), isolated from a smear-ripened cheese.</title>
        <authorList>
            <consortium name="US DOE Joint Genome Institute (JGI-PGF)"/>
            <person name="Walter F."/>
            <person name="Albersmeier A."/>
            <person name="Kalinowski J."/>
            <person name="Ruckert C."/>
        </authorList>
    </citation>
    <scope>NUCLEOTIDE SEQUENCE</scope>
    <source>
        <strain evidence="9">KCTC 42097</strain>
    </source>
</reference>
<comment type="pathway">
    <text evidence="4">Amino-acid biosynthesis; L-proline biosynthesis; L-proline from L-glutamate 5-semialdehyde: step 1/1.</text>
</comment>
<comment type="subcellular location">
    <subcellularLocation>
        <location evidence="4">Cytoplasm</location>
    </subcellularLocation>
</comment>
<keyword evidence="10" id="KW-1185">Reference proteome</keyword>
<dbReference type="UniPathway" id="UPA00098">
    <property type="reaction ID" value="UER00361"/>
</dbReference>
<evidence type="ECO:0000313" key="10">
    <source>
        <dbReference type="Proteomes" id="UP000641137"/>
    </source>
</evidence>
<dbReference type="SUPFAM" id="SSF48179">
    <property type="entry name" value="6-phosphogluconate dehydrogenase C-terminal domain-like"/>
    <property type="match status" value="1"/>
</dbReference>
<dbReference type="AlphaFoldDB" id="A0A8J3DHL7"/>
<dbReference type="HAMAP" id="MF_01925">
    <property type="entry name" value="P5C_reductase"/>
    <property type="match status" value="1"/>
</dbReference>
<protein>
    <recommendedName>
        <fullName evidence="4 5">Pyrroline-5-carboxylate reductase</fullName>
        <shortName evidence="4">P5C reductase</shortName>
        <shortName evidence="4">P5CR</shortName>
        <ecNumber evidence="4 5">1.5.1.2</ecNumber>
    </recommendedName>
    <alternativeName>
        <fullName evidence="4">PCA reductase</fullName>
    </alternativeName>
</protein>
<organism evidence="9 10">
    <name type="scientific">Limoniibacter endophyticus</name>
    <dbReference type="NCBI Taxonomy" id="1565040"/>
    <lineage>
        <taxon>Bacteria</taxon>
        <taxon>Pseudomonadati</taxon>
        <taxon>Pseudomonadota</taxon>
        <taxon>Alphaproteobacteria</taxon>
        <taxon>Hyphomicrobiales</taxon>
        <taxon>Bartonellaceae</taxon>
        <taxon>Limoniibacter</taxon>
    </lineage>
</organism>
<dbReference type="RefSeq" id="WP_189488861.1">
    <property type="nucleotide sequence ID" value="NZ_BMZO01000003.1"/>
</dbReference>
<dbReference type="GO" id="GO:0055129">
    <property type="term" value="P:L-proline biosynthetic process"/>
    <property type="evidence" value="ECO:0007669"/>
    <property type="project" value="UniProtKB-UniRule"/>
</dbReference>
<evidence type="ECO:0000256" key="6">
    <source>
        <dbReference type="PIRSR" id="PIRSR000193-1"/>
    </source>
</evidence>
<dbReference type="PANTHER" id="PTHR11645:SF0">
    <property type="entry name" value="PYRROLINE-5-CARBOXYLATE REDUCTASE 3"/>
    <property type="match status" value="1"/>
</dbReference>
<dbReference type="Gene3D" id="1.10.3730.10">
    <property type="entry name" value="ProC C-terminal domain-like"/>
    <property type="match status" value="1"/>
</dbReference>
<dbReference type="GO" id="GO:0005737">
    <property type="term" value="C:cytoplasm"/>
    <property type="evidence" value="ECO:0007669"/>
    <property type="project" value="UniProtKB-SubCell"/>
</dbReference>
<dbReference type="InterPro" id="IPR028939">
    <property type="entry name" value="P5C_Rdtase_cat_N"/>
</dbReference>
<gene>
    <name evidence="4 9" type="primary">proC</name>
    <name evidence="9" type="ORF">GCM10010136_11760</name>
</gene>
<dbReference type="Proteomes" id="UP000641137">
    <property type="component" value="Unassembled WGS sequence"/>
</dbReference>
<evidence type="ECO:0000256" key="2">
    <source>
        <dbReference type="ARBA" id="ARBA00022857"/>
    </source>
</evidence>
<evidence type="ECO:0000256" key="3">
    <source>
        <dbReference type="ARBA" id="ARBA00023002"/>
    </source>
</evidence>
<dbReference type="PANTHER" id="PTHR11645">
    <property type="entry name" value="PYRROLINE-5-CARBOXYLATE REDUCTASE"/>
    <property type="match status" value="1"/>
</dbReference>
<evidence type="ECO:0000259" key="7">
    <source>
        <dbReference type="Pfam" id="PF03807"/>
    </source>
</evidence>
<comment type="function">
    <text evidence="4">Catalyzes the reduction of 1-pyrroline-5-carboxylate (PCA) to L-proline.</text>
</comment>
<comment type="caution">
    <text evidence="9">The sequence shown here is derived from an EMBL/GenBank/DDBJ whole genome shotgun (WGS) entry which is preliminary data.</text>
</comment>
<dbReference type="Pfam" id="PF14748">
    <property type="entry name" value="P5CR_dimer"/>
    <property type="match status" value="1"/>
</dbReference>